<dbReference type="GO" id="GO:0003677">
    <property type="term" value="F:DNA binding"/>
    <property type="evidence" value="ECO:0007669"/>
    <property type="project" value="InterPro"/>
</dbReference>
<dbReference type="RefSeq" id="WP_307262335.1">
    <property type="nucleotide sequence ID" value="NZ_JAUSVL010000001.1"/>
</dbReference>
<evidence type="ECO:0000313" key="3">
    <source>
        <dbReference type="Proteomes" id="UP001238163"/>
    </source>
</evidence>
<sequence length="104" mass="11282">MEVKGTSPRIIEAATGLLQPLAPELTAQNLVEALRQYEPGQRKRYMTRAEAAARMRISLVTLHRLINDGKVKSVRVTPKAVRIDAASVEALLSGSTTGNDGRAE</sequence>
<evidence type="ECO:0000313" key="2">
    <source>
        <dbReference type="EMBL" id="MDQ0290644.1"/>
    </source>
</evidence>
<accession>A0AAE3VIA5</accession>
<keyword evidence="3" id="KW-1185">Reference proteome</keyword>
<dbReference type="InterPro" id="IPR041657">
    <property type="entry name" value="HTH_17"/>
</dbReference>
<reference evidence="2" key="1">
    <citation type="submission" date="2023-07" db="EMBL/GenBank/DDBJ databases">
        <title>Genomic Encyclopedia of Type Strains, Phase IV (KMG-IV): sequencing the most valuable type-strain genomes for metagenomic binning, comparative biology and taxonomic classification.</title>
        <authorList>
            <person name="Goeker M."/>
        </authorList>
    </citation>
    <scope>NUCLEOTIDE SEQUENCE</scope>
    <source>
        <strain evidence="2">DSM 24202</strain>
    </source>
</reference>
<name>A0AAE3VIA5_9BACT</name>
<dbReference type="Pfam" id="PF12728">
    <property type="entry name" value="HTH_17"/>
    <property type="match status" value="1"/>
</dbReference>
<dbReference type="AlphaFoldDB" id="A0AAE3VIA5"/>
<organism evidence="2 3">
    <name type="scientific">Oligosphaera ethanolica</name>
    <dbReference type="NCBI Taxonomy" id="760260"/>
    <lineage>
        <taxon>Bacteria</taxon>
        <taxon>Pseudomonadati</taxon>
        <taxon>Lentisphaerota</taxon>
        <taxon>Oligosphaeria</taxon>
        <taxon>Oligosphaerales</taxon>
        <taxon>Oligosphaeraceae</taxon>
        <taxon>Oligosphaera</taxon>
    </lineage>
</organism>
<comment type="caution">
    <text evidence="2">The sequence shown here is derived from an EMBL/GenBank/DDBJ whole genome shotgun (WGS) entry which is preliminary data.</text>
</comment>
<dbReference type="NCBIfam" id="TIGR01764">
    <property type="entry name" value="excise"/>
    <property type="match status" value="1"/>
</dbReference>
<protein>
    <submittedName>
        <fullName evidence="2">Excisionase family DNA binding protein</fullName>
    </submittedName>
</protein>
<feature type="domain" description="Helix-turn-helix" evidence="1">
    <location>
        <begin position="45"/>
        <end position="93"/>
    </location>
</feature>
<proteinExistence type="predicted"/>
<dbReference type="Proteomes" id="UP001238163">
    <property type="component" value="Unassembled WGS sequence"/>
</dbReference>
<gene>
    <name evidence="2" type="ORF">J3R75_002751</name>
</gene>
<dbReference type="EMBL" id="JAUSVL010000001">
    <property type="protein sequence ID" value="MDQ0290644.1"/>
    <property type="molecule type" value="Genomic_DNA"/>
</dbReference>
<evidence type="ECO:0000259" key="1">
    <source>
        <dbReference type="Pfam" id="PF12728"/>
    </source>
</evidence>
<dbReference type="InterPro" id="IPR010093">
    <property type="entry name" value="SinI_DNA-bd"/>
</dbReference>